<name>A0A9Q0GLE9_9ROSI</name>
<proteinExistence type="predicted"/>
<organism evidence="2 3">
    <name type="scientific">Turnera subulata</name>
    <dbReference type="NCBI Taxonomy" id="218843"/>
    <lineage>
        <taxon>Eukaryota</taxon>
        <taxon>Viridiplantae</taxon>
        <taxon>Streptophyta</taxon>
        <taxon>Embryophyta</taxon>
        <taxon>Tracheophyta</taxon>
        <taxon>Spermatophyta</taxon>
        <taxon>Magnoliopsida</taxon>
        <taxon>eudicotyledons</taxon>
        <taxon>Gunneridae</taxon>
        <taxon>Pentapetalae</taxon>
        <taxon>rosids</taxon>
        <taxon>fabids</taxon>
        <taxon>Malpighiales</taxon>
        <taxon>Passifloraceae</taxon>
        <taxon>Turnera</taxon>
    </lineage>
</organism>
<protein>
    <submittedName>
        <fullName evidence="2">Uncharacterized protein</fullName>
    </submittedName>
</protein>
<dbReference type="EMBL" id="JAKUCV010000349">
    <property type="protein sequence ID" value="KAJ4850386.1"/>
    <property type="molecule type" value="Genomic_DNA"/>
</dbReference>
<sequence length="95" mass="10810">MPRSKRSRRSRRSIMAPEQPSPASTPPSPLKRRRPSEQEDPSLNNSQPSQRPRQGEGGRELVEDISGVQLMLEQLKRIEAKLDRVLRPKMPTLSS</sequence>
<reference evidence="2" key="2">
    <citation type="journal article" date="2023" name="Plants (Basel)">
        <title>Annotation of the Turnera subulata (Passifloraceae) Draft Genome Reveals the S-Locus Evolved after the Divergence of Turneroideae from Passifloroideae in a Stepwise Manner.</title>
        <authorList>
            <person name="Henning P.M."/>
            <person name="Roalson E.H."/>
            <person name="Mir W."/>
            <person name="McCubbin A.G."/>
            <person name="Shore J.S."/>
        </authorList>
    </citation>
    <scope>NUCLEOTIDE SEQUENCE</scope>
    <source>
        <strain evidence="2">F60SS</strain>
    </source>
</reference>
<feature type="compositionally biased region" description="Polar residues" evidence="1">
    <location>
        <begin position="41"/>
        <end position="52"/>
    </location>
</feature>
<accession>A0A9Q0GLE9</accession>
<comment type="caution">
    <text evidence="2">The sequence shown here is derived from an EMBL/GenBank/DDBJ whole genome shotgun (WGS) entry which is preliminary data.</text>
</comment>
<keyword evidence="3" id="KW-1185">Reference proteome</keyword>
<dbReference type="Proteomes" id="UP001141552">
    <property type="component" value="Unassembled WGS sequence"/>
</dbReference>
<feature type="region of interest" description="Disordered" evidence="1">
    <location>
        <begin position="1"/>
        <end position="62"/>
    </location>
</feature>
<gene>
    <name evidence="2" type="ORF">Tsubulata_017629</name>
</gene>
<feature type="compositionally biased region" description="Basic residues" evidence="1">
    <location>
        <begin position="1"/>
        <end position="12"/>
    </location>
</feature>
<feature type="compositionally biased region" description="Basic and acidic residues" evidence="1">
    <location>
        <begin position="53"/>
        <end position="62"/>
    </location>
</feature>
<feature type="compositionally biased region" description="Pro residues" evidence="1">
    <location>
        <begin position="19"/>
        <end position="29"/>
    </location>
</feature>
<reference evidence="2" key="1">
    <citation type="submission" date="2022-02" db="EMBL/GenBank/DDBJ databases">
        <authorList>
            <person name="Henning P.M."/>
            <person name="McCubbin A.G."/>
            <person name="Shore J.S."/>
        </authorList>
    </citation>
    <scope>NUCLEOTIDE SEQUENCE</scope>
    <source>
        <strain evidence="2">F60SS</strain>
        <tissue evidence="2">Leaves</tissue>
    </source>
</reference>
<evidence type="ECO:0000313" key="2">
    <source>
        <dbReference type="EMBL" id="KAJ4850386.1"/>
    </source>
</evidence>
<dbReference type="AlphaFoldDB" id="A0A9Q0GLE9"/>
<evidence type="ECO:0000313" key="3">
    <source>
        <dbReference type="Proteomes" id="UP001141552"/>
    </source>
</evidence>
<evidence type="ECO:0000256" key="1">
    <source>
        <dbReference type="SAM" id="MobiDB-lite"/>
    </source>
</evidence>